<feature type="transmembrane region" description="Helical" evidence="1">
    <location>
        <begin position="103"/>
        <end position="123"/>
    </location>
</feature>
<dbReference type="OrthoDB" id="560236at2"/>
<evidence type="ECO:0000259" key="2">
    <source>
        <dbReference type="Pfam" id="PF13239"/>
    </source>
</evidence>
<dbReference type="HOGENOM" id="CLU_129293_0_0_3"/>
<proteinExistence type="predicted"/>
<dbReference type="STRING" id="395961.Cyan7425_1029"/>
<dbReference type="EMBL" id="CP001344">
    <property type="protein sequence ID" value="ACL43415.1"/>
    <property type="molecule type" value="Genomic_DNA"/>
</dbReference>
<gene>
    <name evidence="3" type="ordered locus">Cyan7425_1029</name>
</gene>
<protein>
    <recommendedName>
        <fullName evidence="2">2TM domain-containing protein</fullName>
    </recommendedName>
</protein>
<dbReference type="Pfam" id="PF13239">
    <property type="entry name" value="2TM"/>
    <property type="match status" value="1"/>
</dbReference>
<sequence>MSSTYSQEDVQQILNIAIAHDTDKEEFSRTQLLEIAAELGISTATLQAAEQEWQLQKSMLTKRRDFDLYRKQKLRKHIARYAIVNIFLVSLNALMGFGFAWSLYILLFWGLGLALNVWNVYYLKGEEYDRAFRNWYHRHQFRRVVDGFLGRLWRAFST</sequence>
<feature type="transmembrane region" description="Helical" evidence="1">
    <location>
        <begin position="78"/>
        <end position="97"/>
    </location>
</feature>
<reference evidence="3" key="1">
    <citation type="submission" date="2009-01" db="EMBL/GenBank/DDBJ databases">
        <title>Complete sequence of chromosome Cyanothece sp. PCC 7425.</title>
        <authorList>
            <consortium name="US DOE Joint Genome Institute"/>
            <person name="Lucas S."/>
            <person name="Copeland A."/>
            <person name="Lapidus A."/>
            <person name="Glavina del Rio T."/>
            <person name="Dalin E."/>
            <person name="Tice H."/>
            <person name="Bruce D."/>
            <person name="Goodwin L."/>
            <person name="Pitluck S."/>
            <person name="Sims D."/>
            <person name="Meineke L."/>
            <person name="Brettin T."/>
            <person name="Detter J.C."/>
            <person name="Han C."/>
            <person name="Larimer F."/>
            <person name="Land M."/>
            <person name="Hauser L."/>
            <person name="Kyrpides N."/>
            <person name="Ovchinnikova G."/>
            <person name="Liberton M."/>
            <person name="Stoeckel J."/>
            <person name="Banerjee A."/>
            <person name="Singh A."/>
            <person name="Page L."/>
            <person name="Sato H."/>
            <person name="Zhao L."/>
            <person name="Sherman L."/>
            <person name="Pakrasi H."/>
            <person name="Richardson P."/>
        </authorList>
    </citation>
    <scope>NUCLEOTIDE SEQUENCE</scope>
    <source>
        <strain evidence="3">PCC 7425</strain>
    </source>
</reference>
<dbReference type="AlphaFoldDB" id="B8HXX6"/>
<dbReference type="InterPro" id="IPR025698">
    <property type="entry name" value="2TM_dom"/>
</dbReference>
<evidence type="ECO:0000256" key="1">
    <source>
        <dbReference type="SAM" id="Phobius"/>
    </source>
</evidence>
<dbReference type="KEGG" id="cyn:Cyan7425_1029"/>
<dbReference type="eggNOG" id="ENOG5031EQC">
    <property type="taxonomic scope" value="Bacteria"/>
</dbReference>
<keyword evidence="1" id="KW-0812">Transmembrane</keyword>
<keyword evidence="1" id="KW-0472">Membrane</keyword>
<evidence type="ECO:0000313" key="3">
    <source>
        <dbReference type="EMBL" id="ACL43415.1"/>
    </source>
</evidence>
<feature type="domain" description="2TM" evidence="2">
    <location>
        <begin position="63"/>
        <end position="142"/>
    </location>
</feature>
<name>B8HXX6_CYAP4</name>
<accession>B8HXX6</accession>
<organism evidence="3">
    <name type="scientific">Cyanothece sp. (strain PCC 7425 / ATCC 29141)</name>
    <dbReference type="NCBI Taxonomy" id="395961"/>
    <lineage>
        <taxon>Bacteria</taxon>
        <taxon>Bacillati</taxon>
        <taxon>Cyanobacteriota</taxon>
        <taxon>Cyanophyceae</taxon>
        <taxon>Gomontiellales</taxon>
        <taxon>Cyanothecaceae</taxon>
        <taxon>Cyanothece</taxon>
    </lineage>
</organism>
<keyword evidence="1" id="KW-1133">Transmembrane helix</keyword>